<dbReference type="InterPro" id="IPR008920">
    <property type="entry name" value="TF_FadR/GntR_C"/>
</dbReference>
<dbReference type="Pfam" id="PF00392">
    <property type="entry name" value="GntR"/>
    <property type="match status" value="1"/>
</dbReference>
<dbReference type="Gene3D" id="1.20.120.530">
    <property type="entry name" value="GntR ligand-binding domain-like"/>
    <property type="match status" value="1"/>
</dbReference>
<dbReference type="InterPro" id="IPR000524">
    <property type="entry name" value="Tscrpt_reg_HTH_GntR"/>
</dbReference>
<dbReference type="EMBL" id="MTJL01000023">
    <property type="protein sequence ID" value="OMI04948.1"/>
    <property type="molecule type" value="Genomic_DNA"/>
</dbReference>
<dbReference type="PANTHER" id="PTHR43537:SF47">
    <property type="entry name" value="REGULATORY PROTEIN GNTR HTH"/>
    <property type="match status" value="1"/>
</dbReference>
<evidence type="ECO:0000256" key="2">
    <source>
        <dbReference type="ARBA" id="ARBA00023125"/>
    </source>
</evidence>
<keyword evidence="3" id="KW-0804">Transcription</keyword>
<keyword evidence="1" id="KW-0805">Transcription regulation</keyword>
<protein>
    <submittedName>
        <fullName evidence="5">GntR family transcriptional regulator</fullName>
    </submittedName>
</protein>
<accession>A0A1R1RXU3</accession>
<dbReference type="SUPFAM" id="SSF48008">
    <property type="entry name" value="GntR ligand-binding domain-like"/>
    <property type="match status" value="1"/>
</dbReference>
<proteinExistence type="predicted"/>
<evidence type="ECO:0000313" key="6">
    <source>
        <dbReference type="Proteomes" id="UP000187367"/>
    </source>
</evidence>
<dbReference type="PRINTS" id="PR00035">
    <property type="entry name" value="HTHGNTR"/>
</dbReference>
<organism evidence="5 6">
    <name type="scientific">Bacillus swezeyi</name>
    <dbReference type="NCBI Taxonomy" id="1925020"/>
    <lineage>
        <taxon>Bacteria</taxon>
        <taxon>Bacillati</taxon>
        <taxon>Bacillota</taxon>
        <taxon>Bacilli</taxon>
        <taxon>Bacillales</taxon>
        <taxon>Bacillaceae</taxon>
        <taxon>Bacillus</taxon>
    </lineage>
</organism>
<dbReference type="GO" id="GO:0003700">
    <property type="term" value="F:DNA-binding transcription factor activity"/>
    <property type="evidence" value="ECO:0007669"/>
    <property type="project" value="InterPro"/>
</dbReference>
<dbReference type="InterPro" id="IPR036390">
    <property type="entry name" value="WH_DNA-bd_sf"/>
</dbReference>
<dbReference type="GO" id="GO:0003677">
    <property type="term" value="F:DNA binding"/>
    <property type="evidence" value="ECO:0007669"/>
    <property type="project" value="UniProtKB-KW"/>
</dbReference>
<dbReference type="RefSeq" id="WP_076761206.1">
    <property type="nucleotide sequence ID" value="NZ_CP133085.1"/>
</dbReference>
<dbReference type="SMART" id="SM00345">
    <property type="entry name" value="HTH_GNTR"/>
    <property type="match status" value="1"/>
</dbReference>
<name>A0A1R1QK15_9BACI</name>
<reference evidence="5 6" key="1">
    <citation type="submission" date="2017-01" db="EMBL/GenBank/DDBJ databases">
        <title>Bacillus phylogenomics.</title>
        <authorList>
            <person name="Dunlap C."/>
        </authorList>
    </citation>
    <scope>NUCLEOTIDE SEQUENCE [LARGE SCALE GENOMIC DNA]</scope>
    <source>
        <strain evidence="5 6">NRRL B-41282</strain>
    </source>
</reference>
<dbReference type="InterPro" id="IPR036388">
    <property type="entry name" value="WH-like_DNA-bd_sf"/>
</dbReference>
<dbReference type="InterPro" id="IPR011711">
    <property type="entry name" value="GntR_C"/>
</dbReference>
<dbReference type="SUPFAM" id="SSF46785">
    <property type="entry name" value="Winged helix' DNA-binding domain"/>
    <property type="match status" value="1"/>
</dbReference>
<dbReference type="OrthoDB" id="114741at2"/>
<gene>
    <name evidence="5" type="ORF">BW143_11995</name>
</gene>
<evidence type="ECO:0000256" key="1">
    <source>
        <dbReference type="ARBA" id="ARBA00023015"/>
    </source>
</evidence>
<dbReference type="Pfam" id="PF07729">
    <property type="entry name" value="FCD"/>
    <property type="match status" value="1"/>
</dbReference>
<dbReference type="Proteomes" id="UP000187367">
    <property type="component" value="Unassembled WGS sequence"/>
</dbReference>
<comment type="caution">
    <text evidence="5">The sequence shown here is derived from an EMBL/GenBank/DDBJ whole genome shotgun (WGS) entry which is preliminary data.</text>
</comment>
<evidence type="ECO:0000259" key="4">
    <source>
        <dbReference type="PROSITE" id="PS50949"/>
    </source>
</evidence>
<accession>A0A1R1QK15</accession>
<dbReference type="CDD" id="cd07377">
    <property type="entry name" value="WHTH_GntR"/>
    <property type="match status" value="1"/>
</dbReference>
<dbReference type="PANTHER" id="PTHR43537">
    <property type="entry name" value="TRANSCRIPTIONAL REGULATOR, GNTR FAMILY"/>
    <property type="match status" value="1"/>
</dbReference>
<dbReference type="Gene3D" id="1.10.10.10">
    <property type="entry name" value="Winged helix-like DNA-binding domain superfamily/Winged helix DNA-binding domain"/>
    <property type="match status" value="1"/>
</dbReference>
<dbReference type="SMART" id="SM00895">
    <property type="entry name" value="FCD"/>
    <property type="match status" value="1"/>
</dbReference>
<dbReference type="PROSITE" id="PS50949">
    <property type="entry name" value="HTH_GNTR"/>
    <property type="match status" value="1"/>
</dbReference>
<dbReference type="GeneID" id="92788297"/>
<sequence>MKFSIQRALSYHDQVHHYLKDMIIKGEYQPGERIYEAKIARELQVSRSPVREAIRTLEQEGLLLIDDKSRITVYEPTIKDLEDIYQCRQALESLAVALATRLAANETLELIAETLREANHQFEIQSCGSANALLHLNTKFHDLIIEASENIRLQKQLLDLRSLTFFYRSKNLEKRERSFDIISQHEEIFRHIQERNETKAAESMKRHIEADLDYLKTVLFPSFTENP</sequence>
<keyword evidence="6" id="KW-1185">Reference proteome</keyword>
<feature type="domain" description="HTH gntR-type" evidence="4">
    <location>
        <begin position="9"/>
        <end position="76"/>
    </location>
</feature>
<evidence type="ECO:0000256" key="3">
    <source>
        <dbReference type="ARBA" id="ARBA00023163"/>
    </source>
</evidence>
<evidence type="ECO:0000313" key="5">
    <source>
        <dbReference type="EMBL" id="OMI04948.1"/>
    </source>
</evidence>
<dbReference type="AlphaFoldDB" id="A0A1R1QK15"/>
<keyword evidence="2" id="KW-0238">DNA-binding</keyword>